<dbReference type="GO" id="GO:0006307">
    <property type="term" value="P:DNA alkylation repair"/>
    <property type="evidence" value="ECO:0007669"/>
    <property type="project" value="UniProtKB-UniRule"/>
</dbReference>
<evidence type="ECO:0000259" key="10">
    <source>
        <dbReference type="Pfam" id="PF01035"/>
    </source>
</evidence>
<comment type="catalytic activity">
    <reaction evidence="8 9">
        <text>a 6-O-methyl-2'-deoxyguanosine in DNA + L-cysteinyl-[protein] = S-methyl-L-cysteinyl-[protein] + a 2'-deoxyguanosine in DNA</text>
        <dbReference type="Rhea" id="RHEA:24000"/>
        <dbReference type="Rhea" id="RHEA-COMP:10131"/>
        <dbReference type="Rhea" id="RHEA-COMP:10132"/>
        <dbReference type="Rhea" id="RHEA-COMP:11367"/>
        <dbReference type="Rhea" id="RHEA-COMP:11368"/>
        <dbReference type="ChEBI" id="CHEBI:29950"/>
        <dbReference type="ChEBI" id="CHEBI:82612"/>
        <dbReference type="ChEBI" id="CHEBI:85445"/>
        <dbReference type="ChEBI" id="CHEBI:85448"/>
        <dbReference type="EC" id="2.1.1.63"/>
    </reaction>
</comment>
<reference evidence="13" key="1">
    <citation type="submission" date="2017-06" db="EMBL/GenBank/DDBJ databases">
        <title>Capnocytophaga spp. assemblies.</title>
        <authorList>
            <person name="Gulvik C.A."/>
        </authorList>
    </citation>
    <scope>NUCLEOTIDE SEQUENCE [LARGE SCALE GENOMIC DNA]</scope>
    <source>
        <strain evidence="13">H6253</strain>
    </source>
</reference>
<accession>A0A250F7T5</accession>
<feature type="domain" description="Methylguanine DNA methyltransferase ribonuclease-like" evidence="11">
    <location>
        <begin position="4"/>
        <end position="84"/>
    </location>
</feature>
<comment type="similarity">
    <text evidence="2 9">Belongs to the MGMT family.</text>
</comment>
<gene>
    <name evidence="12" type="ORF">CGC53_01930</name>
</gene>
<dbReference type="Pfam" id="PF02870">
    <property type="entry name" value="Methyltransf_1N"/>
    <property type="match status" value="1"/>
</dbReference>
<dbReference type="GO" id="GO:0003908">
    <property type="term" value="F:methylated-DNA-[protein]-cysteine S-methyltransferase activity"/>
    <property type="evidence" value="ECO:0007669"/>
    <property type="project" value="UniProtKB-UniRule"/>
</dbReference>
<dbReference type="Pfam" id="PF01035">
    <property type="entry name" value="DNA_binding_1"/>
    <property type="match status" value="1"/>
</dbReference>
<evidence type="ECO:0000313" key="13">
    <source>
        <dbReference type="Proteomes" id="UP000217276"/>
    </source>
</evidence>
<dbReference type="InterPro" id="IPR036388">
    <property type="entry name" value="WH-like_DNA-bd_sf"/>
</dbReference>
<dbReference type="InterPro" id="IPR023546">
    <property type="entry name" value="MGMT"/>
</dbReference>
<dbReference type="NCBIfam" id="TIGR00589">
    <property type="entry name" value="ogt"/>
    <property type="match status" value="1"/>
</dbReference>
<dbReference type="InterPro" id="IPR036217">
    <property type="entry name" value="MethylDNA_cys_MeTrfase_DNAb"/>
</dbReference>
<comment type="subcellular location">
    <subcellularLocation>
        <location evidence="9">Cytoplasm</location>
    </subcellularLocation>
</comment>
<feature type="domain" description="Methylated-DNA-[protein]-cysteine S-methyltransferase DNA binding" evidence="10">
    <location>
        <begin position="88"/>
        <end position="167"/>
    </location>
</feature>
<dbReference type="PANTHER" id="PTHR10815:SF5">
    <property type="entry name" value="METHYLATED-DNA--PROTEIN-CYSTEINE METHYLTRANSFERASE"/>
    <property type="match status" value="1"/>
</dbReference>
<dbReference type="GO" id="GO:0005737">
    <property type="term" value="C:cytoplasm"/>
    <property type="evidence" value="ECO:0007669"/>
    <property type="project" value="UniProtKB-SubCell"/>
</dbReference>
<dbReference type="InterPro" id="IPR036631">
    <property type="entry name" value="MGMT_N_sf"/>
</dbReference>
<evidence type="ECO:0000256" key="7">
    <source>
        <dbReference type="ARBA" id="ARBA00023204"/>
    </source>
</evidence>
<dbReference type="CDD" id="cd06445">
    <property type="entry name" value="ATase"/>
    <property type="match status" value="1"/>
</dbReference>
<dbReference type="Gene3D" id="1.10.10.10">
    <property type="entry name" value="Winged helix-like DNA-binding domain superfamily/Winged helix DNA-binding domain"/>
    <property type="match status" value="1"/>
</dbReference>
<dbReference type="RefSeq" id="WP_095913101.1">
    <property type="nucleotide sequence ID" value="NZ_CAUUPF010000011.1"/>
</dbReference>
<dbReference type="InterPro" id="IPR008332">
    <property type="entry name" value="MethylG_MeTrfase_N"/>
</dbReference>
<comment type="miscellaneous">
    <text evidence="9">This enzyme catalyzes only one turnover and therefore is not strictly catalytic. According to one definition, an enzyme is a biocatalyst that acts repeatedly and over many reaction cycles.</text>
</comment>
<dbReference type="PANTHER" id="PTHR10815">
    <property type="entry name" value="METHYLATED-DNA--PROTEIN-CYSTEINE METHYLTRANSFERASE"/>
    <property type="match status" value="1"/>
</dbReference>
<keyword evidence="6 9" id="KW-0227">DNA damage</keyword>
<evidence type="ECO:0000256" key="3">
    <source>
        <dbReference type="ARBA" id="ARBA00022490"/>
    </source>
</evidence>
<keyword evidence="13" id="KW-1185">Reference proteome</keyword>
<dbReference type="HAMAP" id="MF_00772">
    <property type="entry name" value="OGT"/>
    <property type="match status" value="1"/>
</dbReference>
<feature type="active site" description="Nucleophile; methyl group acceptor" evidence="9">
    <location>
        <position position="139"/>
    </location>
</feature>
<dbReference type="AlphaFoldDB" id="A0A250F7T5"/>
<dbReference type="KEGG" id="clk:CGC53_01930"/>
<evidence type="ECO:0000256" key="1">
    <source>
        <dbReference type="ARBA" id="ARBA00001286"/>
    </source>
</evidence>
<dbReference type="EC" id="2.1.1.63" evidence="9"/>
<evidence type="ECO:0000313" key="12">
    <source>
        <dbReference type="EMBL" id="ATA81193.1"/>
    </source>
</evidence>
<organism evidence="12 13">
    <name type="scientific">Capnocytophaga leadbetteri</name>
    <dbReference type="NCBI Taxonomy" id="327575"/>
    <lineage>
        <taxon>Bacteria</taxon>
        <taxon>Pseudomonadati</taxon>
        <taxon>Bacteroidota</taxon>
        <taxon>Flavobacteriia</taxon>
        <taxon>Flavobacteriales</taxon>
        <taxon>Flavobacteriaceae</taxon>
        <taxon>Capnocytophaga</taxon>
    </lineage>
</organism>
<keyword evidence="7 9" id="KW-0234">DNA repair</keyword>
<evidence type="ECO:0000256" key="9">
    <source>
        <dbReference type="HAMAP-Rule" id="MF_00772"/>
    </source>
</evidence>
<proteinExistence type="inferred from homology"/>
<evidence type="ECO:0000256" key="2">
    <source>
        <dbReference type="ARBA" id="ARBA00008711"/>
    </source>
</evidence>
<keyword evidence="3 9" id="KW-0963">Cytoplasm</keyword>
<name>A0A250F7T5_9FLAO</name>
<comment type="function">
    <text evidence="9">Involved in the cellular defense against the biological effects of O6-methylguanine (O6-MeG) and O4-methylthymine (O4-MeT) in DNA. Repairs the methylated nucleobase in DNA by stoichiometrically transferring the methyl group to a cysteine residue in the enzyme. This is a suicide reaction: the enzyme is irreversibly inactivated.</text>
</comment>
<sequence>MKKLYKKKIITPIGEMIAMATDEAICLLDFFDSKTLLIDQAIAMQHFKITDGEEKDTPLLLELAHQLNEYFAKERKEFTLPIELIGTSFQEEVWRVLQTIPYGETRTYKEQAIAVGNPKGVRAVANANAKNRISIIVPCHRVIGTNGTLTGYAGGLDRKKFLLDLERQNL</sequence>
<dbReference type="SUPFAM" id="SSF46767">
    <property type="entry name" value="Methylated DNA-protein cysteine methyltransferase, C-terminal domain"/>
    <property type="match status" value="1"/>
</dbReference>
<evidence type="ECO:0000259" key="11">
    <source>
        <dbReference type="Pfam" id="PF02870"/>
    </source>
</evidence>
<dbReference type="InterPro" id="IPR001497">
    <property type="entry name" value="MethylDNA_cys_MeTrfase_AS"/>
</dbReference>
<keyword evidence="4 9" id="KW-0489">Methyltransferase</keyword>
<dbReference type="FunFam" id="1.10.10.10:FF:000214">
    <property type="entry name" value="Methylated-DNA--protein-cysteine methyltransferase"/>
    <property type="match status" value="1"/>
</dbReference>
<protein>
    <recommendedName>
        <fullName evidence="9">Methylated-DNA--protein-cysteine methyltransferase</fullName>
        <ecNumber evidence="9">2.1.1.63</ecNumber>
    </recommendedName>
    <alternativeName>
        <fullName evidence="9">6-O-methylguanine-DNA methyltransferase</fullName>
        <shortName evidence="9">MGMT</shortName>
    </alternativeName>
    <alternativeName>
        <fullName evidence="9">O-6-methylguanine-DNA-alkyltransferase</fullName>
    </alternativeName>
</protein>
<evidence type="ECO:0000256" key="5">
    <source>
        <dbReference type="ARBA" id="ARBA00022679"/>
    </source>
</evidence>
<dbReference type="Gene3D" id="3.30.160.70">
    <property type="entry name" value="Methylated DNA-protein cysteine methyltransferase domain"/>
    <property type="match status" value="1"/>
</dbReference>
<dbReference type="PROSITE" id="PS00374">
    <property type="entry name" value="MGMT"/>
    <property type="match status" value="1"/>
</dbReference>
<comment type="catalytic activity">
    <reaction evidence="1 9">
        <text>a 4-O-methyl-thymidine in DNA + L-cysteinyl-[protein] = a thymidine in DNA + S-methyl-L-cysteinyl-[protein]</text>
        <dbReference type="Rhea" id="RHEA:53428"/>
        <dbReference type="Rhea" id="RHEA-COMP:10131"/>
        <dbReference type="Rhea" id="RHEA-COMP:10132"/>
        <dbReference type="Rhea" id="RHEA-COMP:13555"/>
        <dbReference type="Rhea" id="RHEA-COMP:13556"/>
        <dbReference type="ChEBI" id="CHEBI:29950"/>
        <dbReference type="ChEBI" id="CHEBI:82612"/>
        <dbReference type="ChEBI" id="CHEBI:137386"/>
        <dbReference type="ChEBI" id="CHEBI:137387"/>
        <dbReference type="EC" id="2.1.1.63"/>
    </reaction>
</comment>
<dbReference type="EMBL" id="CP022384">
    <property type="protein sequence ID" value="ATA81193.1"/>
    <property type="molecule type" value="Genomic_DNA"/>
</dbReference>
<evidence type="ECO:0000256" key="6">
    <source>
        <dbReference type="ARBA" id="ARBA00022763"/>
    </source>
</evidence>
<dbReference type="Proteomes" id="UP000217276">
    <property type="component" value="Chromosome"/>
</dbReference>
<dbReference type="SUPFAM" id="SSF53155">
    <property type="entry name" value="Methylated DNA-protein cysteine methyltransferase domain"/>
    <property type="match status" value="1"/>
</dbReference>
<dbReference type="GO" id="GO:0032259">
    <property type="term" value="P:methylation"/>
    <property type="evidence" value="ECO:0007669"/>
    <property type="project" value="UniProtKB-KW"/>
</dbReference>
<keyword evidence="5 9" id="KW-0808">Transferase</keyword>
<evidence type="ECO:0000256" key="8">
    <source>
        <dbReference type="ARBA" id="ARBA00049348"/>
    </source>
</evidence>
<dbReference type="InterPro" id="IPR014048">
    <property type="entry name" value="MethylDNA_cys_MeTrfase_DNA-bd"/>
</dbReference>
<evidence type="ECO:0000256" key="4">
    <source>
        <dbReference type="ARBA" id="ARBA00022603"/>
    </source>
</evidence>